<dbReference type="CDD" id="cd06261">
    <property type="entry name" value="TM_PBP2"/>
    <property type="match status" value="1"/>
</dbReference>
<dbReference type="SUPFAM" id="SSF161098">
    <property type="entry name" value="MetI-like"/>
    <property type="match status" value="1"/>
</dbReference>
<dbReference type="PROSITE" id="PS50928">
    <property type="entry name" value="ABC_TM1"/>
    <property type="match status" value="1"/>
</dbReference>
<dbReference type="RefSeq" id="WP_264848735.1">
    <property type="nucleotide sequence ID" value="NZ_BRXR01000001.1"/>
</dbReference>
<feature type="transmembrane region" description="Helical" evidence="7">
    <location>
        <begin position="105"/>
        <end position="125"/>
    </location>
</feature>
<keyword evidence="4 7" id="KW-0812">Transmembrane</keyword>
<organism evidence="9 10">
    <name type="scientific">Clostridium omnivorum</name>
    <dbReference type="NCBI Taxonomy" id="1604902"/>
    <lineage>
        <taxon>Bacteria</taxon>
        <taxon>Bacillati</taxon>
        <taxon>Bacillota</taxon>
        <taxon>Clostridia</taxon>
        <taxon>Eubacteriales</taxon>
        <taxon>Clostridiaceae</taxon>
        <taxon>Clostridium</taxon>
    </lineage>
</organism>
<keyword evidence="2 7" id="KW-0813">Transport</keyword>
<feature type="transmembrane region" description="Helical" evidence="7">
    <location>
        <begin position="72"/>
        <end position="93"/>
    </location>
</feature>
<feature type="transmembrane region" description="Helical" evidence="7">
    <location>
        <begin position="161"/>
        <end position="181"/>
    </location>
</feature>
<keyword evidence="5 7" id="KW-1133">Transmembrane helix</keyword>
<gene>
    <name evidence="9" type="ORF">bsdE14_08510</name>
</gene>
<comment type="caution">
    <text evidence="9">The sequence shown here is derived from an EMBL/GenBank/DDBJ whole genome shotgun (WGS) entry which is preliminary data.</text>
</comment>
<comment type="subcellular location">
    <subcellularLocation>
        <location evidence="1 7">Cell membrane</location>
        <topology evidence="1 7">Multi-pass membrane protein</topology>
    </subcellularLocation>
</comment>
<accession>A0ABQ5N2N5</accession>
<evidence type="ECO:0000313" key="9">
    <source>
        <dbReference type="EMBL" id="GLC29441.1"/>
    </source>
</evidence>
<evidence type="ECO:0000256" key="1">
    <source>
        <dbReference type="ARBA" id="ARBA00004651"/>
    </source>
</evidence>
<dbReference type="PANTHER" id="PTHR30193">
    <property type="entry name" value="ABC TRANSPORTER PERMEASE PROTEIN"/>
    <property type="match status" value="1"/>
</dbReference>
<feature type="transmembrane region" description="Helical" evidence="7">
    <location>
        <begin position="202"/>
        <end position="225"/>
    </location>
</feature>
<name>A0ABQ5N2N5_9CLOT</name>
<reference evidence="9 10" key="1">
    <citation type="journal article" date="2024" name="Int. J. Syst. Evol. Microbiol.">
        <title>Clostridium omnivorum sp. nov., isolated from anoxic soil under the treatment of reductive soil disinfestation.</title>
        <authorList>
            <person name="Ueki A."/>
            <person name="Tonouchi A."/>
            <person name="Kaku N."/>
            <person name="Honma S."/>
            <person name="Ueki K."/>
        </authorList>
    </citation>
    <scope>NUCLEOTIDE SEQUENCE [LARGE SCALE GENOMIC DNA]</scope>
    <source>
        <strain evidence="9 10">E14</strain>
    </source>
</reference>
<keyword evidence="3" id="KW-1003">Cell membrane</keyword>
<dbReference type="PANTHER" id="PTHR30193:SF37">
    <property type="entry name" value="INNER MEMBRANE ABC TRANSPORTER PERMEASE PROTEIN YCJO"/>
    <property type="match status" value="1"/>
</dbReference>
<dbReference type="SUPFAM" id="SSF160964">
    <property type="entry name" value="MalF N-terminal region-like"/>
    <property type="match status" value="1"/>
</dbReference>
<dbReference type="EMBL" id="BRXR01000001">
    <property type="protein sequence ID" value="GLC29441.1"/>
    <property type="molecule type" value="Genomic_DNA"/>
</dbReference>
<protein>
    <submittedName>
        <fullName evidence="9">Binding-protein-dependent transport systems inner membrane component</fullName>
    </submittedName>
</protein>
<dbReference type="InterPro" id="IPR051393">
    <property type="entry name" value="ABC_transporter_permease"/>
</dbReference>
<feature type="transmembrane region" description="Helical" evidence="7">
    <location>
        <begin position="12"/>
        <end position="35"/>
    </location>
</feature>
<evidence type="ECO:0000313" key="10">
    <source>
        <dbReference type="Proteomes" id="UP001208567"/>
    </source>
</evidence>
<sequence>MKKSRLDKIGMALFLIPAIVLFVTFFIYPVGYVAFTSFTKWDGVGAREFVGLKNYKFLFTDDVFLKSIKNNVIWALAGGFIQVPLAIIVAMLLSKKPRGWKIFRTIFYFPNIISGLALAMMWLAIFNSEYGALNALLKAIGLGNLQKNWLGDMNTAFPVMIIYWLFYIGYFMVIIMADISSIPESYYEAAEIDGASTFKQDLYITLPLIKGSITTCLTLALIYGLRQFENVYLMTNGGPDNNTSVMVLYIFKEFGNMNYGLANAAGVVLILVGSIVIVTVRKVFKA</sequence>
<feature type="transmembrane region" description="Helical" evidence="7">
    <location>
        <begin position="259"/>
        <end position="280"/>
    </location>
</feature>
<dbReference type="Gene3D" id="1.10.3720.10">
    <property type="entry name" value="MetI-like"/>
    <property type="match status" value="1"/>
</dbReference>
<dbReference type="Proteomes" id="UP001208567">
    <property type="component" value="Unassembled WGS sequence"/>
</dbReference>
<evidence type="ECO:0000256" key="6">
    <source>
        <dbReference type="ARBA" id="ARBA00023136"/>
    </source>
</evidence>
<evidence type="ECO:0000256" key="5">
    <source>
        <dbReference type="ARBA" id="ARBA00022989"/>
    </source>
</evidence>
<dbReference type="InterPro" id="IPR035906">
    <property type="entry name" value="MetI-like_sf"/>
</dbReference>
<evidence type="ECO:0000256" key="4">
    <source>
        <dbReference type="ARBA" id="ARBA00022692"/>
    </source>
</evidence>
<proteinExistence type="inferred from homology"/>
<keyword evidence="6 7" id="KW-0472">Membrane</keyword>
<feature type="domain" description="ABC transmembrane type-1" evidence="8">
    <location>
        <begin position="68"/>
        <end position="280"/>
    </location>
</feature>
<evidence type="ECO:0000256" key="2">
    <source>
        <dbReference type="ARBA" id="ARBA00022448"/>
    </source>
</evidence>
<dbReference type="InterPro" id="IPR000515">
    <property type="entry name" value="MetI-like"/>
</dbReference>
<evidence type="ECO:0000259" key="8">
    <source>
        <dbReference type="PROSITE" id="PS50928"/>
    </source>
</evidence>
<dbReference type="Pfam" id="PF00528">
    <property type="entry name" value="BPD_transp_1"/>
    <property type="match status" value="1"/>
</dbReference>
<keyword evidence="10" id="KW-1185">Reference proteome</keyword>
<evidence type="ECO:0000256" key="7">
    <source>
        <dbReference type="RuleBase" id="RU363032"/>
    </source>
</evidence>
<comment type="similarity">
    <text evidence="7">Belongs to the binding-protein-dependent transport system permease family.</text>
</comment>
<evidence type="ECO:0000256" key="3">
    <source>
        <dbReference type="ARBA" id="ARBA00022475"/>
    </source>
</evidence>